<evidence type="ECO:0000259" key="3">
    <source>
        <dbReference type="PROSITE" id="PS50157"/>
    </source>
</evidence>
<accession>A0A5N7AK88</accession>
<reference evidence="4 5" key="1">
    <citation type="submission" date="2019-04" db="EMBL/GenBank/DDBJ databases">
        <title>Friends and foes A comparative genomics studyof 23 Aspergillus species from section Flavi.</title>
        <authorList>
            <consortium name="DOE Joint Genome Institute"/>
            <person name="Kjaerbolling I."/>
            <person name="Vesth T."/>
            <person name="Frisvad J.C."/>
            <person name="Nybo J.L."/>
            <person name="Theobald S."/>
            <person name="Kildgaard S."/>
            <person name="Isbrandt T."/>
            <person name="Kuo A."/>
            <person name="Sato A."/>
            <person name="Lyhne E.K."/>
            <person name="Kogle M.E."/>
            <person name="Wiebenga A."/>
            <person name="Kun R.S."/>
            <person name="Lubbers R.J."/>
            <person name="Makela M.R."/>
            <person name="Barry K."/>
            <person name="Chovatia M."/>
            <person name="Clum A."/>
            <person name="Daum C."/>
            <person name="Haridas S."/>
            <person name="He G."/>
            <person name="LaButti K."/>
            <person name="Lipzen A."/>
            <person name="Mondo S."/>
            <person name="Riley R."/>
            <person name="Salamov A."/>
            <person name="Simmons B.A."/>
            <person name="Magnuson J.K."/>
            <person name="Henrissat B."/>
            <person name="Mortensen U.H."/>
            <person name="Larsen T.O."/>
            <person name="Devries R.P."/>
            <person name="Grigoriev I.V."/>
            <person name="Machida M."/>
            <person name="Baker S.E."/>
            <person name="Andersen M.R."/>
        </authorList>
    </citation>
    <scope>NUCLEOTIDE SEQUENCE [LARGE SCALE GENOMIC DNA]</scope>
    <source>
        <strain evidence="4 5">CBS 763.97</strain>
    </source>
</reference>
<feature type="compositionally biased region" description="Polar residues" evidence="2">
    <location>
        <begin position="37"/>
        <end position="62"/>
    </location>
</feature>
<keyword evidence="1" id="KW-0862">Zinc</keyword>
<feature type="region of interest" description="Disordered" evidence="2">
    <location>
        <begin position="227"/>
        <end position="296"/>
    </location>
</feature>
<gene>
    <name evidence="4" type="ORF">BDV27DRAFT_120070</name>
</gene>
<feature type="region of interest" description="Disordered" evidence="2">
    <location>
        <begin position="475"/>
        <end position="529"/>
    </location>
</feature>
<dbReference type="AlphaFoldDB" id="A0A5N7AK88"/>
<proteinExistence type="predicted"/>
<feature type="compositionally biased region" description="Basic and acidic residues" evidence="2">
    <location>
        <begin position="516"/>
        <end position="525"/>
    </location>
</feature>
<dbReference type="RefSeq" id="XP_031933214.1">
    <property type="nucleotide sequence ID" value="XM_032065017.1"/>
</dbReference>
<evidence type="ECO:0000256" key="2">
    <source>
        <dbReference type="SAM" id="MobiDB-lite"/>
    </source>
</evidence>
<feature type="region of interest" description="Disordered" evidence="2">
    <location>
        <begin position="181"/>
        <end position="208"/>
    </location>
</feature>
<keyword evidence="5" id="KW-1185">Reference proteome</keyword>
<dbReference type="Proteomes" id="UP000326268">
    <property type="component" value="Unassembled WGS sequence"/>
</dbReference>
<evidence type="ECO:0000313" key="5">
    <source>
        <dbReference type="Proteomes" id="UP000326268"/>
    </source>
</evidence>
<dbReference type="PROSITE" id="PS50157">
    <property type="entry name" value="ZINC_FINGER_C2H2_2"/>
    <property type="match status" value="1"/>
</dbReference>
<dbReference type="EMBL" id="ML737568">
    <property type="protein sequence ID" value="KAE8370133.1"/>
    <property type="molecule type" value="Genomic_DNA"/>
</dbReference>
<evidence type="ECO:0000313" key="4">
    <source>
        <dbReference type="EMBL" id="KAE8370133.1"/>
    </source>
</evidence>
<evidence type="ECO:0000256" key="1">
    <source>
        <dbReference type="PROSITE-ProRule" id="PRU00042"/>
    </source>
</evidence>
<keyword evidence="1" id="KW-0479">Metal-binding</keyword>
<feature type="domain" description="C2H2-type" evidence="3">
    <location>
        <begin position="306"/>
        <end position="334"/>
    </location>
</feature>
<dbReference type="OrthoDB" id="5399138at2759"/>
<dbReference type="GeneID" id="43649463"/>
<sequence length="598" mass="67008">MNGIEDPFPRPFRSYVAKIVDERRMDESPRQPARSPFSINSQNDVSASNLGEDSISQSSGSWFGQNATVQQSLGGNVDALPLTSQQSAAWQGTSIYNQSNSAEVLITDNKSRDHQQGITASHAPGHEFGDSSYNNIDTDLNIPTVGDSQFHANPLFHTVHQSLSLPQQTSLPRRRSRYRFQREGRETRPIQIPASEPSPDPLQRWRYSPPDQEAAPIAAIVRALKDPNGQLSHSDNPAYESASVGRARKSRSIASSNTSSLSSGTSHESGRLEQSTNSVNRGPMAQARGRRRGRIKRPFGEKPRIFACTFCCDSFRSKYDWARHEKSLHLNLETWTCAPRDGLGLSTAGEPQCAYCGFPAPTPQHLDEHNHNACAGESRVFARKDHLVQHLRALHRLKEIPPLDRWRQETSSFTCRCGFCNHRLDSWKERVDHLAGHFRKGFAMRDWQGEHEFPPSIAALAQNCIPPYLIGDESRSQQPFSASSASTRDHYEQITSHTNSLSQALGPVAGASTRSPAEDEPRESSPPRTFSDILARHLAQFARVHMQQGITPTDEMFQLEARRVIYDCEDAWNQTIADNPNWMDNFRRQLPENARPGE</sequence>
<organism evidence="4 5">
    <name type="scientific">Aspergillus caelatus</name>
    <dbReference type="NCBI Taxonomy" id="61420"/>
    <lineage>
        <taxon>Eukaryota</taxon>
        <taxon>Fungi</taxon>
        <taxon>Dikarya</taxon>
        <taxon>Ascomycota</taxon>
        <taxon>Pezizomycotina</taxon>
        <taxon>Eurotiomycetes</taxon>
        <taxon>Eurotiomycetidae</taxon>
        <taxon>Eurotiales</taxon>
        <taxon>Aspergillaceae</taxon>
        <taxon>Aspergillus</taxon>
        <taxon>Aspergillus subgen. Circumdati</taxon>
    </lineage>
</organism>
<dbReference type="PROSITE" id="PS00028">
    <property type="entry name" value="ZINC_FINGER_C2H2_1"/>
    <property type="match status" value="1"/>
</dbReference>
<feature type="compositionally biased region" description="Polar residues" evidence="2">
    <location>
        <begin position="493"/>
        <end position="503"/>
    </location>
</feature>
<dbReference type="GO" id="GO:0008270">
    <property type="term" value="F:zinc ion binding"/>
    <property type="evidence" value="ECO:0007669"/>
    <property type="project" value="UniProtKB-KW"/>
</dbReference>
<feature type="compositionally biased region" description="Polar residues" evidence="2">
    <location>
        <begin position="476"/>
        <end position="486"/>
    </location>
</feature>
<protein>
    <recommendedName>
        <fullName evidence="3">C2H2-type domain-containing protein</fullName>
    </recommendedName>
</protein>
<dbReference type="InterPro" id="IPR013087">
    <property type="entry name" value="Znf_C2H2_type"/>
</dbReference>
<dbReference type="SMART" id="SM00355">
    <property type="entry name" value="ZnF_C2H2"/>
    <property type="match status" value="3"/>
</dbReference>
<name>A0A5N7AK88_9EURO</name>
<feature type="region of interest" description="Disordered" evidence="2">
    <location>
        <begin position="22"/>
        <end position="62"/>
    </location>
</feature>
<feature type="compositionally biased region" description="Low complexity" evidence="2">
    <location>
        <begin position="252"/>
        <end position="267"/>
    </location>
</feature>
<keyword evidence="1" id="KW-0863">Zinc-finger</keyword>